<name>A0A1I2U3E0_9CORY</name>
<proteinExistence type="predicted"/>
<evidence type="ECO:0000256" key="7">
    <source>
        <dbReference type="SAM" id="SignalP"/>
    </source>
</evidence>
<evidence type="ECO:0000256" key="4">
    <source>
        <dbReference type="ARBA" id="ARBA00022989"/>
    </source>
</evidence>
<accession>A0A1I2U3E0</accession>
<evidence type="ECO:0000256" key="2">
    <source>
        <dbReference type="ARBA" id="ARBA00022475"/>
    </source>
</evidence>
<reference evidence="9 10" key="1">
    <citation type="submission" date="2016-10" db="EMBL/GenBank/DDBJ databases">
        <authorList>
            <person name="de Groot N.N."/>
        </authorList>
    </citation>
    <scope>NUCLEOTIDE SEQUENCE [LARGE SCALE GENOMIC DNA]</scope>
    <source>
        <strain>J11</strain>
        <strain evidence="10">PG 39</strain>
    </source>
</reference>
<feature type="domain" description="Type II secretion system protein GspF" evidence="8">
    <location>
        <begin position="67"/>
        <end position="189"/>
    </location>
</feature>
<dbReference type="EMBL" id="FOPJ01000011">
    <property type="protein sequence ID" value="SFG71675.1"/>
    <property type="molecule type" value="Genomic_DNA"/>
</dbReference>
<dbReference type="GO" id="GO:0005886">
    <property type="term" value="C:plasma membrane"/>
    <property type="evidence" value="ECO:0007669"/>
    <property type="project" value="UniProtKB-SubCell"/>
</dbReference>
<dbReference type="Proteomes" id="UP000199065">
    <property type="component" value="Unassembled WGS sequence"/>
</dbReference>
<keyword evidence="10" id="KW-1185">Reference proteome</keyword>
<feature type="signal peptide" evidence="7">
    <location>
        <begin position="1"/>
        <end position="21"/>
    </location>
</feature>
<keyword evidence="4 6" id="KW-1133">Transmembrane helix</keyword>
<dbReference type="STRING" id="185761.SAMN05660282_01726"/>
<dbReference type="RefSeq" id="WP_092286432.1">
    <property type="nucleotide sequence ID" value="NZ_FOPJ01000011.1"/>
</dbReference>
<evidence type="ECO:0000256" key="1">
    <source>
        <dbReference type="ARBA" id="ARBA00004651"/>
    </source>
</evidence>
<dbReference type="Pfam" id="PF00482">
    <property type="entry name" value="T2SSF"/>
    <property type="match status" value="1"/>
</dbReference>
<feature type="transmembrane region" description="Helical" evidence="6">
    <location>
        <begin position="168"/>
        <end position="194"/>
    </location>
</feature>
<dbReference type="PANTHER" id="PTHR35007:SF3">
    <property type="entry name" value="POSSIBLE CONSERVED ALANINE RICH MEMBRANE PROTEIN"/>
    <property type="match status" value="1"/>
</dbReference>
<evidence type="ECO:0000256" key="6">
    <source>
        <dbReference type="SAM" id="Phobius"/>
    </source>
</evidence>
<evidence type="ECO:0000313" key="9">
    <source>
        <dbReference type="EMBL" id="SFG71675.1"/>
    </source>
</evidence>
<keyword evidence="2" id="KW-1003">Cell membrane</keyword>
<feature type="chain" id="PRO_5011555190" evidence="7">
    <location>
        <begin position="22"/>
        <end position="203"/>
    </location>
</feature>
<keyword evidence="5 6" id="KW-0472">Membrane</keyword>
<keyword evidence="3 6" id="KW-0812">Transmembrane</keyword>
<dbReference type="AlphaFoldDB" id="A0A1I2U3E0"/>
<evidence type="ECO:0000256" key="5">
    <source>
        <dbReference type="ARBA" id="ARBA00023136"/>
    </source>
</evidence>
<gene>
    <name evidence="9" type="ORF">SAMN05660282_01726</name>
</gene>
<dbReference type="PANTHER" id="PTHR35007">
    <property type="entry name" value="INTEGRAL MEMBRANE PROTEIN-RELATED"/>
    <property type="match status" value="1"/>
</dbReference>
<sequence>MNLLFLLLGAAFLLGAPLASSAERLPSSTIRARDGPQRPLRVALKRLRRNHPEQLAELGALAAAADLELFAACSAAGLNPALASAAVASVSAPQSAGYWQQVANLLALGVPAQRAWEIMRKTHELKELAALATTAEQSGSAVIENCLRLARQLRAEAKEEATTKAEKAGVLIALPLTLCFLPAFLVLGLAPVVISLGSQMLQH</sequence>
<dbReference type="InterPro" id="IPR018076">
    <property type="entry name" value="T2SS_GspF_dom"/>
</dbReference>
<dbReference type="OrthoDB" id="3267562at2"/>
<protein>
    <submittedName>
        <fullName evidence="9">Type II secretion system (T2SS), protein F</fullName>
    </submittedName>
</protein>
<keyword evidence="7" id="KW-0732">Signal</keyword>
<comment type="subcellular location">
    <subcellularLocation>
        <location evidence="1">Cell membrane</location>
        <topology evidence="1">Multi-pass membrane protein</topology>
    </subcellularLocation>
</comment>
<evidence type="ECO:0000256" key="3">
    <source>
        <dbReference type="ARBA" id="ARBA00022692"/>
    </source>
</evidence>
<organism evidence="9 10">
    <name type="scientific">Corynebacterium spheniscorum</name>
    <dbReference type="NCBI Taxonomy" id="185761"/>
    <lineage>
        <taxon>Bacteria</taxon>
        <taxon>Bacillati</taxon>
        <taxon>Actinomycetota</taxon>
        <taxon>Actinomycetes</taxon>
        <taxon>Mycobacteriales</taxon>
        <taxon>Corynebacteriaceae</taxon>
        <taxon>Corynebacterium</taxon>
    </lineage>
</organism>
<evidence type="ECO:0000259" key="8">
    <source>
        <dbReference type="Pfam" id="PF00482"/>
    </source>
</evidence>
<evidence type="ECO:0000313" key="10">
    <source>
        <dbReference type="Proteomes" id="UP000199065"/>
    </source>
</evidence>